<proteinExistence type="predicted"/>
<evidence type="ECO:0000313" key="2">
    <source>
        <dbReference type="Proteomes" id="UP001319846"/>
    </source>
</evidence>
<keyword evidence="2" id="KW-1185">Reference proteome</keyword>
<evidence type="ECO:0000313" key="1">
    <source>
        <dbReference type="EMBL" id="MBZ5487474.1"/>
    </source>
</evidence>
<protein>
    <submittedName>
        <fullName evidence="1">DUF4102 domain-containing protein</fullName>
    </submittedName>
</protein>
<accession>A0ACC5VUT3</accession>
<sequence>MIRESKPGRYGDGNGLYLMIPKAGAAYWMCRYTFAGKRRGMSLGKYSHLSLAEAREQWLRLRRRFVAVKTLLPSANVKKK</sequence>
<reference evidence="1" key="1">
    <citation type="submission" date="2020-06" db="EMBL/GenBank/DDBJ databases">
        <title>Whole Genome Sequence of Halomonas aquamarina MB598.</title>
        <authorList>
            <person name="Pervaiz M."/>
            <person name="Fariq A."/>
            <person name="Yasmin A."/>
            <person name="Welch M."/>
        </authorList>
    </citation>
    <scope>NUCLEOTIDE SEQUENCE</scope>
    <source>
        <strain evidence="1">MB598</strain>
    </source>
</reference>
<name>A0ACC5VUT3_9GAMM</name>
<gene>
    <name evidence="1" type="ORF">HW452_08035</name>
</gene>
<dbReference type="EMBL" id="JABYQT010000004">
    <property type="protein sequence ID" value="MBZ5487474.1"/>
    <property type="molecule type" value="Genomic_DNA"/>
</dbReference>
<organism evidence="1 2">
    <name type="scientific">Vreelandella aquamarina</name>
    <dbReference type="NCBI Taxonomy" id="77097"/>
    <lineage>
        <taxon>Bacteria</taxon>
        <taxon>Pseudomonadati</taxon>
        <taxon>Pseudomonadota</taxon>
        <taxon>Gammaproteobacteria</taxon>
        <taxon>Oceanospirillales</taxon>
        <taxon>Halomonadaceae</taxon>
        <taxon>Vreelandella</taxon>
    </lineage>
</organism>
<comment type="caution">
    <text evidence="1">The sequence shown here is derived from an EMBL/GenBank/DDBJ whole genome shotgun (WGS) entry which is preliminary data.</text>
</comment>
<dbReference type="Proteomes" id="UP001319846">
    <property type="component" value="Unassembled WGS sequence"/>
</dbReference>